<organism evidence="2 3">
    <name type="scientific">Reticulomyxa filosa</name>
    <dbReference type="NCBI Taxonomy" id="46433"/>
    <lineage>
        <taxon>Eukaryota</taxon>
        <taxon>Sar</taxon>
        <taxon>Rhizaria</taxon>
        <taxon>Retaria</taxon>
        <taxon>Foraminifera</taxon>
        <taxon>Monothalamids</taxon>
        <taxon>Reticulomyxidae</taxon>
        <taxon>Reticulomyxa</taxon>
    </lineage>
</organism>
<dbReference type="EMBL" id="ASPP01020724">
    <property type="protein sequence ID" value="ETO13243.1"/>
    <property type="molecule type" value="Genomic_DNA"/>
</dbReference>
<protein>
    <submittedName>
        <fullName evidence="2">Uncharacterized protein</fullName>
    </submittedName>
</protein>
<reference evidence="2 3" key="1">
    <citation type="journal article" date="2013" name="Curr. Biol.">
        <title>The Genome of the Foraminiferan Reticulomyxa filosa.</title>
        <authorList>
            <person name="Glockner G."/>
            <person name="Hulsmann N."/>
            <person name="Schleicher M."/>
            <person name="Noegel A.A."/>
            <person name="Eichinger L."/>
            <person name="Gallinger C."/>
            <person name="Pawlowski J."/>
            <person name="Sierra R."/>
            <person name="Euteneuer U."/>
            <person name="Pillet L."/>
            <person name="Moustafa A."/>
            <person name="Platzer M."/>
            <person name="Groth M."/>
            <person name="Szafranski K."/>
            <person name="Schliwa M."/>
        </authorList>
    </citation>
    <scope>NUCLEOTIDE SEQUENCE [LARGE SCALE GENOMIC DNA]</scope>
</reference>
<accession>X6MGU9</accession>
<keyword evidence="3" id="KW-1185">Reference proteome</keyword>
<feature type="compositionally biased region" description="Basic and acidic residues" evidence="1">
    <location>
        <begin position="130"/>
        <end position="151"/>
    </location>
</feature>
<proteinExistence type="predicted"/>
<comment type="caution">
    <text evidence="2">The sequence shown here is derived from an EMBL/GenBank/DDBJ whole genome shotgun (WGS) entry which is preliminary data.</text>
</comment>
<gene>
    <name evidence="2" type="ORF">RFI_24132</name>
</gene>
<feature type="region of interest" description="Disordered" evidence="1">
    <location>
        <begin position="130"/>
        <end position="165"/>
    </location>
</feature>
<evidence type="ECO:0000313" key="2">
    <source>
        <dbReference type="EMBL" id="ETO13243.1"/>
    </source>
</evidence>
<name>X6MGU9_RETFI</name>
<dbReference type="AlphaFoldDB" id="X6MGU9"/>
<sequence>MNITKKKDDKYCEKIVDEKLRYKKEKKAVPATETMNKIVQFLIHKCHSERFQKNTIFERTYGVMSGDGIQSRLAVDRHFDASMVVIFQMDESESWKVGHETVEKMKSWIRDTITKELKSWLGSAFTTEWPNKEKQRDSRMSLTQKEEEKKMTPTPLRGSSTNDESRTYDNIMTVMQIKFDEGTIEIKIAFSYDRHIYFGFHYKGLQQHVYEYSSEELGALAKDLLEVMASYREAIEKADSIQEEAFLRQNMMTMFSIVRAHRLNPSQVHQNVRRAIILLKSWKYKLLAAKQIKQFIHNYTIDTLCIAAYYFLIRKKKYTSVEVLDIVHFVFDIIIWTSEKVIRNDLACVLYCSFDDGAHLLVNSTDIEKYLTHCKEPPRVLVIDFIVPGWSFFSILFFSPSKHFFFFWSHYTNKLESLEKDQSCWEEMRSRVREAQEIMRSEGPTAWIDTLIPLSHQQPS</sequence>
<dbReference type="Proteomes" id="UP000023152">
    <property type="component" value="Unassembled WGS sequence"/>
</dbReference>
<evidence type="ECO:0000313" key="3">
    <source>
        <dbReference type="Proteomes" id="UP000023152"/>
    </source>
</evidence>
<evidence type="ECO:0000256" key="1">
    <source>
        <dbReference type="SAM" id="MobiDB-lite"/>
    </source>
</evidence>